<dbReference type="InterPro" id="IPR001387">
    <property type="entry name" value="Cro/C1-type_HTH"/>
</dbReference>
<dbReference type="Proteomes" id="UP000248706">
    <property type="component" value="Unassembled WGS sequence"/>
</dbReference>
<name>A0A328VK26_9CHLR</name>
<dbReference type="CDD" id="cd00093">
    <property type="entry name" value="HTH_XRE"/>
    <property type="match status" value="1"/>
</dbReference>
<organism evidence="2 3">
    <name type="scientific">Thermogemmatispora tikiterensis</name>
    <dbReference type="NCBI Taxonomy" id="1825093"/>
    <lineage>
        <taxon>Bacteria</taxon>
        <taxon>Bacillati</taxon>
        <taxon>Chloroflexota</taxon>
        <taxon>Ktedonobacteria</taxon>
        <taxon>Thermogemmatisporales</taxon>
        <taxon>Thermogemmatisporaceae</taxon>
        <taxon>Thermogemmatispora</taxon>
    </lineage>
</organism>
<accession>A0A328VK26</accession>
<dbReference type="RefSeq" id="WP_069802127.1">
    <property type="nucleotide sequence ID" value="NZ_MCIF01000002.1"/>
</dbReference>
<dbReference type="SMART" id="SM00530">
    <property type="entry name" value="HTH_XRE"/>
    <property type="match status" value="1"/>
</dbReference>
<dbReference type="Gene3D" id="1.10.260.40">
    <property type="entry name" value="lambda repressor-like DNA-binding domains"/>
    <property type="match status" value="1"/>
</dbReference>
<evidence type="ECO:0000259" key="1">
    <source>
        <dbReference type="PROSITE" id="PS50943"/>
    </source>
</evidence>
<protein>
    <recommendedName>
        <fullName evidence="1">HTH cro/C1-type domain-containing protein</fullName>
    </recommendedName>
</protein>
<feature type="domain" description="HTH cro/C1-type" evidence="1">
    <location>
        <begin position="20"/>
        <end position="74"/>
    </location>
</feature>
<evidence type="ECO:0000313" key="3">
    <source>
        <dbReference type="Proteomes" id="UP000248706"/>
    </source>
</evidence>
<dbReference type="OrthoDB" id="6386941at2"/>
<proteinExistence type="predicted"/>
<gene>
    <name evidence="2" type="ORF">A4R35_18065</name>
</gene>
<dbReference type="GO" id="GO:0003677">
    <property type="term" value="F:DNA binding"/>
    <property type="evidence" value="ECO:0007669"/>
    <property type="project" value="InterPro"/>
</dbReference>
<dbReference type="InterPro" id="IPR010982">
    <property type="entry name" value="Lambda_DNA-bd_dom_sf"/>
</dbReference>
<reference evidence="2 3" key="1">
    <citation type="submission" date="2016-08" db="EMBL/GenBank/DDBJ databases">
        <title>Analysis of Carbohydrate Active Enzymes in Thermogemmatispora T81 Reveals Carbohydrate Degradation Ability.</title>
        <authorList>
            <person name="Tomazini A."/>
            <person name="Lal S."/>
            <person name="Stott M."/>
            <person name="Henrissat B."/>
            <person name="Polikarpov I."/>
            <person name="Sparling R."/>
            <person name="Levin D.B."/>
        </authorList>
    </citation>
    <scope>NUCLEOTIDE SEQUENCE [LARGE SCALE GENOMIC DNA]</scope>
    <source>
        <strain evidence="2 3">T81</strain>
    </source>
</reference>
<dbReference type="AlphaFoldDB" id="A0A328VK26"/>
<dbReference type="PROSITE" id="PS50943">
    <property type="entry name" value="HTH_CROC1"/>
    <property type="match status" value="1"/>
</dbReference>
<dbReference type="SUPFAM" id="SSF47413">
    <property type="entry name" value="lambda repressor-like DNA-binding domains"/>
    <property type="match status" value="1"/>
</dbReference>
<sequence length="76" mass="8828">MKAQATQRKAQSRRRGLPNLRLWRQRRGLSIGQLADMTGLRRTTIAHLEDGREEPQPYHVRLLARVLEISQLELVS</sequence>
<comment type="caution">
    <text evidence="2">The sequence shown here is derived from an EMBL/GenBank/DDBJ whole genome shotgun (WGS) entry which is preliminary data.</text>
</comment>
<dbReference type="EMBL" id="MCIF01000002">
    <property type="protein sequence ID" value="RAQ97449.1"/>
    <property type="molecule type" value="Genomic_DNA"/>
</dbReference>
<keyword evidence="3" id="KW-1185">Reference proteome</keyword>
<evidence type="ECO:0000313" key="2">
    <source>
        <dbReference type="EMBL" id="RAQ97449.1"/>
    </source>
</evidence>
<dbReference type="Pfam" id="PF01381">
    <property type="entry name" value="HTH_3"/>
    <property type="match status" value="1"/>
</dbReference>